<name>A0A813GYP6_POLGL</name>
<dbReference type="SUPFAM" id="SSF51735">
    <property type="entry name" value="NAD(P)-binding Rossmann-fold domains"/>
    <property type="match status" value="2"/>
</dbReference>
<feature type="region of interest" description="Disordered" evidence="2">
    <location>
        <begin position="978"/>
        <end position="1099"/>
    </location>
</feature>
<dbReference type="SUPFAM" id="SSF50129">
    <property type="entry name" value="GroES-like"/>
    <property type="match status" value="1"/>
</dbReference>
<dbReference type="Gene3D" id="3.20.20.140">
    <property type="entry name" value="Metal-dependent hydrolases"/>
    <property type="match status" value="1"/>
</dbReference>
<reference evidence="5" key="1">
    <citation type="submission" date="2021-02" db="EMBL/GenBank/DDBJ databases">
        <authorList>
            <person name="Dougan E. K."/>
            <person name="Rhodes N."/>
            <person name="Thang M."/>
            <person name="Chan C."/>
        </authorList>
    </citation>
    <scope>NUCLEOTIDE SEQUENCE</scope>
</reference>
<dbReference type="CDD" id="cd08253">
    <property type="entry name" value="zeta_crystallin"/>
    <property type="match status" value="1"/>
</dbReference>
<dbReference type="OrthoDB" id="1393670at2759"/>
<dbReference type="InterPro" id="IPR032466">
    <property type="entry name" value="Metal_Hydrolase"/>
</dbReference>
<dbReference type="SMART" id="SM00822">
    <property type="entry name" value="PKS_KR"/>
    <property type="match status" value="1"/>
</dbReference>
<dbReference type="FunFam" id="3.40.50.720:FF:000084">
    <property type="entry name" value="Short-chain dehydrogenase reductase"/>
    <property type="match status" value="1"/>
</dbReference>
<accession>A0A813GYP6</accession>
<dbReference type="InterPro" id="IPR051603">
    <property type="entry name" value="Zinc-ADH_QOR/CCCR"/>
</dbReference>
<gene>
    <name evidence="5" type="ORF">PGLA1383_LOCUS46767</name>
</gene>
<dbReference type="InterPro" id="IPR006680">
    <property type="entry name" value="Amidohydro-rel"/>
</dbReference>
<evidence type="ECO:0000259" key="3">
    <source>
        <dbReference type="SMART" id="SM00822"/>
    </source>
</evidence>
<dbReference type="PANTHER" id="PTHR44154">
    <property type="entry name" value="QUINONE OXIDOREDUCTASE"/>
    <property type="match status" value="1"/>
</dbReference>
<dbReference type="InterPro" id="IPR013154">
    <property type="entry name" value="ADH-like_N"/>
</dbReference>
<dbReference type="SUPFAM" id="SSF51556">
    <property type="entry name" value="Metallo-dependent hydrolases"/>
    <property type="match status" value="1"/>
</dbReference>
<feature type="domain" description="Ketoreductase" evidence="3">
    <location>
        <begin position="727"/>
        <end position="872"/>
    </location>
</feature>
<dbReference type="Pfam" id="PF00107">
    <property type="entry name" value="ADH_zinc_N"/>
    <property type="match status" value="1"/>
</dbReference>
<dbReference type="SMART" id="SM00829">
    <property type="entry name" value="PKS_ER"/>
    <property type="match status" value="1"/>
</dbReference>
<dbReference type="InterPro" id="IPR011032">
    <property type="entry name" value="GroES-like_sf"/>
</dbReference>
<protein>
    <recommendedName>
        <fullName evidence="7">Enoyl reductase (ER) domain-containing protein</fullName>
    </recommendedName>
</protein>
<dbReference type="InterPro" id="IPR057326">
    <property type="entry name" value="KR_dom"/>
</dbReference>
<dbReference type="GO" id="GO:0003730">
    <property type="term" value="F:mRNA 3'-UTR binding"/>
    <property type="evidence" value="ECO:0007669"/>
    <property type="project" value="TreeGrafter"/>
</dbReference>
<evidence type="ECO:0000313" key="5">
    <source>
        <dbReference type="EMBL" id="CAE8630426.1"/>
    </source>
</evidence>
<dbReference type="Proteomes" id="UP000654075">
    <property type="component" value="Unassembled WGS sequence"/>
</dbReference>
<dbReference type="Gene3D" id="3.90.180.10">
    <property type="entry name" value="Medium-chain alcohol dehydrogenases, catalytic domain"/>
    <property type="match status" value="1"/>
</dbReference>
<dbReference type="InterPro" id="IPR020843">
    <property type="entry name" value="ER"/>
</dbReference>
<proteinExistence type="predicted"/>
<dbReference type="PRINTS" id="PR00081">
    <property type="entry name" value="GDHRDH"/>
</dbReference>
<organism evidence="5 6">
    <name type="scientific">Polarella glacialis</name>
    <name type="common">Dinoflagellate</name>
    <dbReference type="NCBI Taxonomy" id="89957"/>
    <lineage>
        <taxon>Eukaryota</taxon>
        <taxon>Sar</taxon>
        <taxon>Alveolata</taxon>
        <taxon>Dinophyceae</taxon>
        <taxon>Suessiales</taxon>
        <taxon>Suessiaceae</taxon>
        <taxon>Polarella</taxon>
    </lineage>
</organism>
<dbReference type="Pfam" id="PF04909">
    <property type="entry name" value="Amidohydro_2"/>
    <property type="match status" value="1"/>
</dbReference>
<dbReference type="PROSITE" id="PS00061">
    <property type="entry name" value="ADH_SHORT"/>
    <property type="match status" value="1"/>
</dbReference>
<feature type="domain" description="Enoyl reductase (ER)" evidence="4">
    <location>
        <begin position="47"/>
        <end position="366"/>
    </location>
</feature>
<evidence type="ECO:0008006" key="7">
    <source>
        <dbReference type="Google" id="ProtNLM"/>
    </source>
</evidence>
<comment type="caution">
    <text evidence="5">The sequence shown here is derived from an EMBL/GenBank/DDBJ whole genome shotgun (WGS) entry which is preliminary data.</text>
</comment>
<dbReference type="Pfam" id="PF08240">
    <property type="entry name" value="ADH_N"/>
    <property type="match status" value="1"/>
</dbReference>
<dbReference type="PRINTS" id="PR00080">
    <property type="entry name" value="SDRFAMILY"/>
</dbReference>
<sequence length="1221" mass="129303">MRVTPYGRGEPTSSASKALRTFAASGGNGNARVATSSTKGIVVEKFGQLSYKEKALPPLQEEQVLVEVASAAVNPADTYMCQGSYTMQPAPPFTPGMEGSGRVLSVGSKVGHLKVGDEVIFSVTAADGGVGASTGSWAHHCLVQANLAIRVPTGIDLVSAAAIPIAYLTAHRALFKVARTKPTDRVLVRGASGAVGLAAIHLARHFGSPERLIVGTASSEEGRAAVRQRGGTGTGHSEEEVKKVLESGGFDVILDLMANENLGSDLQLVAPAGRIAVIGSRPGASQPQVDARQVLVKEASVHGVFLWKQTEDDRREAYRDIFRAFSGGDKVAPSVRRFTFEEASAAHDIVALQAQGKGRTDGKVVLVPEDVHAHAVLEETLAAAGSFGPEVGETDGQPWYRIGDYHLRGVQYRGSPFMDVAARLARMDRYGIDMQVLSPNPLTFFHHIPAEQAAAFCRRHNDAWICFQDTFAKLVAGHPDRLAGFAALPMQCPALAAQELMRSVRELGLLGGYIGTDFGVSLDHESLDPFYALCCELDVPLLVPLFMHPAPAGIDGPAGDPRLKRFELVFGGVLDRHPCLDICFPSGGGAVPYLAGRMAAAAAAPRPWVRPELRSAGAGVLRQLRRLWFDTHVHDDGALRLLRASTAVTITWFSARTLRAGTKNRIGNTRRLLRLECNEGESPDLFFNAERCPKWSTPGILVLILASVASSGGLTNRPDELFAVAGQSVVVTGGAQGIGRAVAAGFAKRGCSIFVLDLFVSAEDAQRWAAELRAEHPACAGAWGLACDVRDEAQLRAAAEQVAQNCSRSGSPDVLVNCAGVTRRMPAEDFSLEEFDRIQSTNARGSWCASMLFGSQMLKAGLGGCIINVDSFVTASLLKHVLPYSMSKGAIQALTKGLALEWGPRGIRVNGIAPGLILTPISEALWKQPHMQQWALDQTPLQRMGDVEDLVGAAIFLASPAASFMTGQTLRVDGGLSAGRHWPITGPPATTTAATTTATPTATATPPTTTTATTPTTPTATTTTATTATTTTATTPTTTTASTTTAAAGGHQPAAHPSNNSTINDNNTNNNNSNTNNNSNSSYSTNTNTNNNNVPASKRGFSASPAQLVARAQFNYVAGSLVANPFEKDGVDVNRRAGAVSAAEHVIHNGRVEQELVQSCGKGLTKQGISLQQHGSAVRDFHDEAEVRAKYYPELLDLAGRLLGTDKVIVASHVLRRVDSP</sequence>
<dbReference type="Pfam" id="PF13561">
    <property type="entry name" value="adh_short_C2"/>
    <property type="match status" value="1"/>
</dbReference>
<keyword evidence="6" id="KW-1185">Reference proteome</keyword>
<dbReference type="InterPro" id="IPR013149">
    <property type="entry name" value="ADH-like_C"/>
</dbReference>
<dbReference type="GO" id="GO:0016787">
    <property type="term" value="F:hydrolase activity"/>
    <property type="evidence" value="ECO:0007669"/>
    <property type="project" value="InterPro"/>
</dbReference>
<evidence type="ECO:0000256" key="2">
    <source>
        <dbReference type="SAM" id="MobiDB-lite"/>
    </source>
</evidence>
<feature type="non-terminal residue" evidence="5">
    <location>
        <position position="1221"/>
    </location>
</feature>
<dbReference type="PANTHER" id="PTHR44154:SF1">
    <property type="entry name" value="QUINONE OXIDOREDUCTASE"/>
    <property type="match status" value="1"/>
</dbReference>
<dbReference type="GO" id="GO:0003960">
    <property type="term" value="F:quinone reductase (NADPH) activity"/>
    <property type="evidence" value="ECO:0007669"/>
    <property type="project" value="TreeGrafter"/>
</dbReference>
<dbReference type="GO" id="GO:0070402">
    <property type="term" value="F:NADPH binding"/>
    <property type="evidence" value="ECO:0007669"/>
    <property type="project" value="TreeGrafter"/>
</dbReference>
<keyword evidence="1" id="KW-0521">NADP</keyword>
<dbReference type="InterPro" id="IPR036291">
    <property type="entry name" value="NAD(P)-bd_dom_sf"/>
</dbReference>
<dbReference type="GO" id="GO:0005829">
    <property type="term" value="C:cytosol"/>
    <property type="evidence" value="ECO:0007669"/>
    <property type="project" value="TreeGrafter"/>
</dbReference>
<feature type="compositionally biased region" description="Low complexity" evidence="2">
    <location>
        <begin position="987"/>
        <end position="1093"/>
    </location>
</feature>
<dbReference type="InterPro" id="IPR020904">
    <property type="entry name" value="Sc_DH/Rdtase_CS"/>
</dbReference>
<dbReference type="Gene3D" id="3.40.50.720">
    <property type="entry name" value="NAD(P)-binding Rossmann-like Domain"/>
    <property type="match status" value="2"/>
</dbReference>
<evidence type="ECO:0000313" key="6">
    <source>
        <dbReference type="Proteomes" id="UP000654075"/>
    </source>
</evidence>
<dbReference type="EMBL" id="CAJNNV010029879">
    <property type="protein sequence ID" value="CAE8630426.1"/>
    <property type="molecule type" value="Genomic_DNA"/>
</dbReference>
<dbReference type="AlphaFoldDB" id="A0A813GYP6"/>
<evidence type="ECO:0000256" key="1">
    <source>
        <dbReference type="ARBA" id="ARBA00022857"/>
    </source>
</evidence>
<evidence type="ECO:0000259" key="4">
    <source>
        <dbReference type="SMART" id="SM00829"/>
    </source>
</evidence>
<dbReference type="InterPro" id="IPR002347">
    <property type="entry name" value="SDR_fam"/>
</dbReference>